<keyword evidence="2" id="KW-0732">Signal</keyword>
<dbReference type="PANTHER" id="PTHR32305">
    <property type="match status" value="1"/>
</dbReference>
<dbReference type="NCBIfam" id="TIGR03696">
    <property type="entry name" value="Rhs_assc_core"/>
    <property type="match status" value="1"/>
</dbReference>
<evidence type="ECO:0000313" key="5">
    <source>
        <dbReference type="Proteomes" id="UP001240150"/>
    </source>
</evidence>
<reference evidence="4 5" key="1">
    <citation type="submission" date="2023-06" db="EMBL/GenBank/DDBJ databases">
        <authorList>
            <person name="Yushchuk O."/>
            <person name="Binda E."/>
            <person name="Ruckert-Reed C."/>
            <person name="Fedorenko V."/>
            <person name="Kalinowski J."/>
            <person name="Marinelli F."/>
        </authorList>
    </citation>
    <scope>NUCLEOTIDE SEQUENCE [LARGE SCALE GENOMIC DNA]</scope>
    <source>
        <strain evidence="4 5">NRRL 3884</strain>
    </source>
</reference>
<dbReference type="PANTHER" id="PTHR32305:SF17">
    <property type="entry name" value="TRNA NUCLEASE WAPA"/>
    <property type="match status" value="1"/>
</dbReference>
<organism evidence="4 5">
    <name type="scientific">Actinoplanes oblitus</name>
    <dbReference type="NCBI Taxonomy" id="3040509"/>
    <lineage>
        <taxon>Bacteria</taxon>
        <taxon>Bacillati</taxon>
        <taxon>Actinomycetota</taxon>
        <taxon>Actinomycetes</taxon>
        <taxon>Micromonosporales</taxon>
        <taxon>Micromonosporaceae</taxon>
        <taxon>Actinoplanes</taxon>
    </lineage>
</organism>
<dbReference type="RefSeq" id="WP_284921977.1">
    <property type="nucleotide sequence ID" value="NZ_CP126980.1"/>
</dbReference>
<dbReference type="EMBL" id="CP126980">
    <property type="protein sequence ID" value="WIN00449.1"/>
    <property type="molecule type" value="Genomic_DNA"/>
</dbReference>
<feature type="domain" description="Teneurin-like YD-shell" evidence="3">
    <location>
        <begin position="1598"/>
        <end position="1789"/>
    </location>
</feature>
<proteinExistence type="predicted"/>
<sequence>MTTRLLSFALPAVLVCGTLQAVAVTPAHADSGRSGPLRAQTEKLDHDGREITGIARPATNLAAAKLPPPSWPAAGSAIPARVAKGTGHSSAVVLARTSVPARWRAGVVARVSASGPATVSVAMDYSTFGSAYGAGWASRLRAWRLPECALTTPDKAGCAATPLPSRNDAASATVTADVAMTATARQATALVAVAAGPSGDDGDFTATPLSASSTWSTGGSAGSFNWSYPVRVPKVMGGPLPEVSFAYSSASVDGRSSASNNQPSWIGEGFEFSPGFIERRYVSCSDDKSGSPNNPQFTGDICWRSNNATMSLGGSSTELIYESGKGWHGRAEDGSTIEQLTGASNGDDNGEHWKVTTTGGTQYFFGLNKLPGQSTDTDSAWTVPVYGNHAGEPGHADKFADSRLNQAWRWNLDYAVDVHGNTMSFWYDKETNQYATEVTKTKNVSYVRGGVLKRIDYGTWDRGTADRSVTPVAQVVFESADRCLSDCSTHDGAHWPDTPWDQECKADATSCDDFSPTFWSTKRLAKVRTRIWDTTKATPAWQDVDSYTLTHAFPSPGDGQRGGLWLSSVVHTGHVGGTIAQPPVSFDPVAMPNRVLTKTNTTNNWQRMAAIHTETGAVIQVTYSLPECSSGNLPDSPQNNTKLCYPVVGPDPYSTDGGSITEWWHKYVVRQITETDVQLQDGHQAPVKNTYYTYEGAPAWHYADDDGLSKPKYKTWNQFRGFASVLTQVGDSDKTLKKTTYLRGMHGDKLAPSGGTRSVTVPASLGSETVYDEDQFAGMIREEVVYNGTTDKPVSKTVNVPWRSPALASRTINGDTAEARYTAVKTTYTGTALGVDGARGWRVTSQISTFDDTYGTVQTLQDSGDLAKSGDEKCTTTVYHRNTAKNLVTLARQVTTTALPCGTSPASRDQVISDAVTYYDGAASATTAPVRGLPTRTDELTDWTTAAGAIRRTTSRATYDAFGRKITATDARGNTTTTTYSPANGINTKRTDTTELGWVTTTEEHPAWAVPTKITDQNGRITEGTYDALGRTAEVWRQGWTRDAHPTQPTTRYGYYYSPTRSGYPYVRTETLNAGGGTDVSYEIFDGLLRSRQTQKAAVGGGRVVTDKLYDAHGRVAMEFAAHAEPDAPSGTLWWEPEWSVPTQTVNVYDRADRVTDAIFRSGDGVTNLVDKWHTRTAYEGDRVTVIPPPGGTPETRVLDVRGHVAELWQYTTAAGTAGAYERTRYTYNGKDQLAAVVDPSDNQWTYKYDMLGHKVEEVDPDTGKLLSEYNELGDLTKTTDARNEVLVYTYDSLGRKTALYDDAVADANKRSEWRYDKLYTGVTVRGQITEKIRYDNGNAYKWQARGFTGDYKVSGEQWVIPAAETGLAGTYVYGHSYSPYTGVPTSVSYPAAGGIADEQVTTGFDQTSGLATSLTSAWSAVGSYVAGQQYSSYGEPTVTTMKITGGVYTQQAIAYELDTRRMQQIKVKPETATGTVAERGYTWDPAGNLTSIADAPQAGPADTQCFGYDALRRLTSAWTPKAGVTCGSTPSVADLGGAAPYWLEWSFDKLGNRTREVSHSSVGDTVRDYTIPPSGADAVRPHAVTAMKTTGPAGTSTINYDYDNTGNLKTRGAQALTWDAEGKPASIVANGQTSTSVYDADGARLLRRDAGGTTLFLPNNEVRKSAAGISGTRYYTFNDKVVASRTNVAQSLTWLFDDHQGTQQVAVNAYTQKVDVRRQTPYGEGRGTNPAWPNAKGFVGGDNDLSTLVHIGARDYDPALGRFVSVDPVHDLNDPQQWNAYAYAHNNPTTSADPTGLWDNPWPAIIGAIVGAAAAIIGAINGGGGNNSSEGNCSRGTSCTRVTSAKQTPQGANLYKKPMDPCQVAPQHCQGMQNVIKDDLYYLLDDVVQQASDANIDPRLLLAIMIRESGDKHRSSWLDNSPAGWFHDFSVGIANMQEPAFEEAKEFANGKIDYDLDATAEDPVKSMRAGAFLAAKRIDQLPADRSKNFTDDEYARIGYRAGPDVMLEAARTGRYEPGLTLHQEAFAVADYWVCQSGNYVCTGS</sequence>
<feature type="chain" id="PRO_5046801850" evidence="2">
    <location>
        <begin position="22"/>
        <end position="2045"/>
    </location>
</feature>
<dbReference type="NCBIfam" id="TIGR01643">
    <property type="entry name" value="YD_repeat_2x"/>
    <property type="match status" value="2"/>
</dbReference>
<feature type="signal peptide" evidence="2">
    <location>
        <begin position="1"/>
        <end position="21"/>
    </location>
</feature>
<dbReference type="Proteomes" id="UP001240150">
    <property type="component" value="Chromosome"/>
</dbReference>
<evidence type="ECO:0000313" key="4">
    <source>
        <dbReference type="EMBL" id="WIN00449.1"/>
    </source>
</evidence>
<dbReference type="Gene3D" id="2.180.10.10">
    <property type="entry name" value="RHS repeat-associated core"/>
    <property type="match status" value="2"/>
</dbReference>
<dbReference type="Pfam" id="PF25023">
    <property type="entry name" value="TEN_YD-shell"/>
    <property type="match status" value="1"/>
</dbReference>
<dbReference type="InterPro" id="IPR022385">
    <property type="entry name" value="Rhs_assc_core"/>
</dbReference>
<protein>
    <submittedName>
        <fullName evidence="4">RHS repeat-associated core domain-containing protein</fullName>
    </submittedName>
</protein>
<keyword evidence="1" id="KW-0677">Repeat</keyword>
<accession>A0ABY8WS26</accession>
<evidence type="ECO:0000259" key="3">
    <source>
        <dbReference type="Pfam" id="PF25023"/>
    </source>
</evidence>
<keyword evidence="5" id="KW-1185">Reference proteome</keyword>
<dbReference type="InterPro" id="IPR006530">
    <property type="entry name" value="YD"/>
</dbReference>
<evidence type="ECO:0000256" key="1">
    <source>
        <dbReference type="ARBA" id="ARBA00022737"/>
    </source>
</evidence>
<dbReference type="InterPro" id="IPR056823">
    <property type="entry name" value="TEN-like_YD-shell"/>
</dbReference>
<name>A0ABY8WS26_9ACTN</name>
<evidence type="ECO:0000256" key="2">
    <source>
        <dbReference type="SAM" id="SignalP"/>
    </source>
</evidence>
<dbReference type="Pfam" id="PF05593">
    <property type="entry name" value="RHS_repeat"/>
    <property type="match status" value="2"/>
</dbReference>
<gene>
    <name evidence="4" type="ORF">ACTOB_004157</name>
</gene>
<dbReference type="InterPro" id="IPR050708">
    <property type="entry name" value="T6SS_VgrG/RHS"/>
</dbReference>
<dbReference type="Gene3D" id="1.10.530.10">
    <property type="match status" value="1"/>
</dbReference>
<dbReference type="InterPro" id="IPR031325">
    <property type="entry name" value="RHS_repeat"/>
</dbReference>